<feature type="transmembrane region" description="Helical" evidence="4">
    <location>
        <begin position="1137"/>
        <end position="1155"/>
    </location>
</feature>
<dbReference type="Pfam" id="PF08700">
    <property type="entry name" value="VPS51_Exo84_N"/>
    <property type="match status" value="1"/>
</dbReference>
<dbReference type="GO" id="GO:0048193">
    <property type="term" value="P:Golgi vesicle transport"/>
    <property type="evidence" value="ECO:0007669"/>
    <property type="project" value="TreeGrafter"/>
</dbReference>
<reference evidence="6" key="1">
    <citation type="submission" date="2021-02" db="EMBL/GenBank/DDBJ databases">
        <authorList>
            <person name="Dougan E. K."/>
            <person name="Rhodes N."/>
            <person name="Thang M."/>
            <person name="Chan C."/>
        </authorList>
    </citation>
    <scope>NUCLEOTIDE SEQUENCE</scope>
</reference>
<feature type="region of interest" description="Disordered" evidence="3">
    <location>
        <begin position="1746"/>
        <end position="1765"/>
    </location>
</feature>
<dbReference type="GO" id="GO:1990745">
    <property type="term" value="C:EARP complex"/>
    <property type="evidence" value="ECO:0007669"/>
    <property type="project" value="TreeGrafter"/>
</dbReference>
<dbReference type="SUPFAM" id="SSF82199">
    <property type="entry name" value="SET domain"/>
    <property type="match status" value="1"/>
</dbReference>
<dbReference type="InterPro" id="IPR014812">
    <property type="entry name" value="Vps51"/>
</dbReference>
<sequence length="2235" mass="247841">MEEWSVDFINLRCRQLFQGKVQCELSESKGRILRATCSFKRGDLLFEEPPLHIVQVDEGNEAFKLVKRICEKRDDVAYNPLWYWAAFSSLTADDLRTPPKVGCLKPVSRDQQKQLLCLYHEPVSEASATVESMVTELGLAVSPVKVEELLRLWILNCFEHSETPEGYSAYFVSSFMSHSCKPNAIWHEGADALHVVRARMDISEGDEVCISYLAEDVLMFSASHRKRALKKTKLFLCTCERCDERAASGTDPVDLCRGFRCPHCGSHIFPPLNGAVRAEDLAGMCCSTCSRAVGEHAAGLLDTEKQLRLRLQLLDQACGTKPVEELITEADARQLEEVAGDQASSALGPQHWLCERLGTYMVPWYDSQGQMDEALKWMERRLRCQRHMFPWPNACRAWTMQKCSRLLIRRSKSMCDRQHPGKRDDSMQRRLLARAAFLQEEALQNLRVLFGESHRYTVRARKKLRRISSQANASHETDEPFDFEVAEILNAESAETRQRWRNIAGRIAPYPTEVIDGEEVIADFYGGETQHGLELRLHSGGSVAWGGLFAAFPLGSVHQRSERRALDLVHRSLARFFKQWPGGKQGNSFPHVFSAAARVGWRTEAGSLLQDWEAYLTNTSDPKCRLYGNGMVLGCGGTGLENVGGAAFATELLLQMPEGVLQVFPSLPLGMAASFHLRAPGPVMIRASRTASGFVTEFKMHLPMLEAELDMGPTVVRTDFLVQSPWPDSDILVDGQVAQVRGGIFHVGLSEGRLHEITPRNPGDVAVSSGLVEDHTRRGSFGLAMLPASAASKTRDAAVPDQISSPLMVFPADETPHSPMELLESDSVTESKHLGPMSPVSVSTEAVSPDAPSSADTIDRSYRCCSPSRLPVPWLDAEVLERAATFAHLPVPRERSGTGGVGSPSDEFPTVLGRVSAVRETSKSSSKSVAMPYNFAPSSPHSILSVPAPSYMARAWRREQGGGCEAAISNASGETPFGVRKWSIGVRTLLQLGDSHFADWLSFLALTTMVLVVTALYAVVMAPRDHEATIEWRRENPSVHVDKLGCDAVDHIGFYLILCVATFAGVAACLMFRNAGGSVHILSASGLALLSWFQGLVATVLPAHERAKSGCAYGTMQKIFAPQELSSYDRADYYKDYYGVIIVRTLLFLATLIWMQHLMVWRVLAVEATSRRFFGGRCLAVGIAVQKIAATVALAVSIWTYTSIGGSQTSSEEPFGAEVAESAITAHVKFWNNCMECEPYTGLMALQLSLGGMNFLLFVATGVTVIIIMSVILWDLGQAVRVTNDFTATHPRARRAGQQLRRARAVVRWQLFGVILHLVASSALLPVALEKLLDGRGYRSEPDLAISCSFQALELLTCVSAALILSGGYRRPIRHRSRADQPCSWQFATADSADSTSKCPGLRREKTDSRELGFERSSTAWNMKVAEIAGRGITVKELLGFYRTLRDVMPHYKATVHTTGDVVRHAIIPMTKESRSSYVQAFEGAGRSGRPQKMVTYYHIEGTEKKDPAVTAPGGSDLDKVGFDAKRYFDGLVSSGQLPELVKRANELDAEIKDLDGDMQMLVYENYSKFIRATDVIKQMKFTIEGLDPDLKVLEGNVSRITEHQKKVEDGTSGRAGRIEDLLKQQRVCRKLQVLFELPATLQKCLDRKAYGEAVEAYCCCSGFLRQYRHMPTFQKVLEEVELQMGRIRVALEDRLRSPELSVEEAVNSSVTLLDLGEDQVKVSSEYLTGRTGALRSRLAACFDPLEDAPGPEPGDEELSKDQEELRRPESLALHGACRRATETYVPMLCDAVEGFQKLLEVRSGSGSAVDENVLPEFVSARIEDLCDRITQLVDKKCPPTRVLVSCIHSVRDSLRRLHSLLPALLTRLFRAFLGRTAMDAMKALFATACSAMLTEMCKLHQECKKLGESSSSGLDDVLEEIAKTEQSVIMHGFTALTECQPLQSLLGPDKVAGQQLIRGLHSQLTTFFTTFTEVCRTYGATLQNYNNELVKSIEDLREKREELNRQILKEEEDKAKIQKELSILTDRLQKVNESLVRKTQARNEYDKTIQETEAAYMKILESSQTLLHVLKRETVNLTKTKGGGKWESSLALQMQLTCTGYMAACEVGSDVGEALLPLPMAKEMKQVADLEWCGLFALALVRVGRHLEVKAINKVWGVAKDLFEGAEAAAAELQPNAVVLKSTRGAAQAVITQYATMSGQRLAHFFRNSVQSRNWMTVREPQEPRKVVEMVLRE</sequence>
<feature type="transmembrane region" description="Helical" evidence="4">
    <location>
        <begin position="997"/>
        <end position="1020"/>
    </location>
</feature>
<dbReference type="PANTHER" id="PTHR15954:SF4">
    <property type="entry name" value="VACUOLAR PROTEIN SORTING-ASSOCIATED PROTEIN 51 HOMOLOG"/>
    <property type="match status" value="1"/>
</dbReference>
<dbReference type="GO" id="GO:0005829">
    <property type="term" value="C:cytosol"/>
    <property type="evidence" value="ECO:0007669"/>
    <property type="project" value="GOC"/>
</dbReference>
<keyword evidence="2" id="KW-0175">Coiled coil</keyword>
<evidence type="ECO:0000256" key="2">
    <source>
        <dbReference type="SAM" id="Coils"/>
    </source>
</evidence>
<evidence type="ECO:0000256" key="3">
    <source>
        <dbReference type="SAM" id="MobiDB-lite"/>
    </source>
</evidence>
<proteinExistence type="inferred from homology"/>
<dbReference type="Pfam" id="PF00856">
    <property type="entry name" value="SET"/>
    <property type="match status" value="1"/>
</dbReference>
<evidence type="ECO:0000256" key="4">
    <source>
        <dbReference type="SAM" id="Phobius"/>
    </source>
</evidence>
<dbReference type="CDD" id="cd20071">
    <property type="entry name" value="SET_SMYD"/>
    <property type="match status" value="1"/>
</dbReference>
<dbReference type="Proteomes" id="UP000601435">
    <property type="component" value="Unassembled WGS sequence"/>
</dbReference>
<comment type="similarity">
    <text evidence="1">Belongs to the VPS51 family.</text>
</comment>
<gene>
    <name evidence="6" type="primary">vps51</name>
    <name evidence="6" type="ORF">SNEC2469_LOCUS22962</name>
</gene>
<dbReference type="GO" id="GO:0000938">
    <property type="term" value="C:GARP complex"/>
    <property type="evidence" value="ECO:0007669"/>
    <property type="project" value="TreeGrafter"/>
</dbReference>
<organism evidence="6 7">
    <name type="scientific">Symbiodinium necroappetens</name>
    <dbReference type="NCBI Taxonomy" id="1628268"/>
    <lineage>
        <taxon>Eukaryota</taxon>
        <taxon>Sar</taxon>
        <taxon>Alveolata</taxon>
        <taxon>Dinophyceae</taxon>
        <taxon>Suessiales</taxon>
        <taxon>Symbiodiniaceae</taxon>
        <taxon>Symbiodinium</taxon>
    </lineage>
</organism>
<dbReference type="InterPro" id="IPR046341">
    <property type="entry name" value="SET_dom_sf"/>
</dbReference>
<keyword evidence="4" id="KW-0812">Transmembrane</keyword>
<evidence type="ECO:0000313" key="7">
    <source>
        <dbReference type="Proteomes" id="UP000601435"/>
    </source>
</evidence>
<evidence type="ECO:0000256" key="1">
    <source>
        <dbReference type="ARBA" id="ARBA00006080"/>
    </source>
</evidence>
<feature type="transmembrane region" description="Helical" evidence="4">
    <location>
        <begin position="1309"/>
        <end position="1329"/>
    </location>
</feature>
<comment type="caution">
    <text evidence="6">The sequence shown here is derived from an EMBL/GenBank/DDBJ whole genome shotgun (WGS) entry which is preliminary data.</text>
</comment>
<dbReference type="GO" id="GO:0042147">
    <property type="term" value="P:retrograde transport, endosome to Golgi"/>
    <property type="evidence" value="ECO:0007669"/>
    <property type="project" value="TreeGrafter"/>
</dbReference>
<dbReference type="CDD" id="cd22249">
    <property type="entry name" value="UDM1_RNF168_RNF169-like"/>
    <property type="match status" value="1"/>
</dbReference>
<evidence type="ECO:0000259" key="5">
    <source>
        <dbReference type="PROSITE" id="PS50280"/>
    </source>
</evidence>
<accession>A0A812YQA8</accession>
<dbReference type="GO" id="GO:0007030">
    <property type="term" value="P:Golgi organization"/>
    <property type="evidence" value="ECO:0007669"/>
    <property type="project" value="TreeGrafter"/>
</dbReference>
<dbReference type="InterPro" id="IPR011990">
    <property type="entry name" value="TPR-like_helical_dom_sf"/>
</dbReference>
<feature type="coiled-coil region" evidence="2">
    <location>
        <begin position="1983"/>
        <end position="2035"/>
    </location>
</feature>
<dbReference type="Gene3D" id="1.25.40.10">
    <property type="entry name" value="Tetratricopeptide repeat domain"/>
    <property type="match status" value="1"/>
</dbReference>
<keyword evidence="4" id="KW-1133">Transmembrane helix</keyword>
<feature type="transmembrane region" description="Helical" evidence="4">
    <location>
        <begin position="1176"/>
        <end position="1201"/>
    </location>
</feature>
<dbReference type="GO" id="GO:0032456">
    <property type="term" value="P:endocytic recycling"/>
    <property type="evidence" value="ECO:0007669"/>
    <property type="project" value="TreeGrafter"/>
</dbReference>
<dbReference type="GO" id="GO:0016020">
    <property type="term" value="C:membrane"/>
    <property type="evidence" value="ECO:0007669"/>
    <property type="project" value="TreeGrafter"/>
</dbReference>
<feature type="region of interest" description="Disordered" evidence="3">
    <location>
        <begin position="831"/>
        <end position="859"/>
    </location>
</feature>
<dbReference type="OrthoDB" id="203678at2759"/>
<name>A0A812YQA8_9DINO</name>
<feature type="non-terminal residue" evidence="6">
    <location>
        <position position="1"/>
    </location>
</feature>
<evidence type="ECO:0000313" key="6">
    <source>
        <dbReference type="EMBL" id="CAE7783204.1"/>
    </source>
</evidence>
<feature type="domain" description="SET" evidence="5">
    <location>
        <begin position="21"/>
        <end position="213"/>
    </location>
</feature>
<dbReference type="PROSITE" id="PS50280">
    <property type="entry name" value="SET"/>
    <property type="match status" value="1"/>
</dbReference>
<dbReference type="Gene3D" id="2.170.270.10">
    <property type="entry name" value="SET domain"/>
    <property type="match status" value="1"/>
</dbReference>
<dbReference type="GO" id="GO:0007041">
    <property type="term" value="P:lysosomal transport"/>
    <property type="evidence" value="ECO:0007669"/>
    <property type="project" value="TreeGrafter"/>
</dbReference>
<keyword evidence="4" id="KW-0472">Membrane</keyword>
<feature type="transmembrane region" description="Helical" evidence="4">
    <location>
        <begin position="1253"/>
        <end position="1274"/>
    </location>
</feature>
<protein>
    <submittedName>
        <fullName evidence="6">Vps51 protein</fullName>
    </submittedName>
</protein>
<keyword evidence="7" id="KW-1185">Reference proteome</keyword>
<dbReference type="EMBL" id="CAJNJA010042363">
    <property type="protein sequence ID" value="CAE7783204.1"/>
    <property type="molecule type" value="Genomic_DNA"/>
</dbReference>
<dbReference type="PANTHER" id="PTHR15954">
    <property type="entry name" value="VACUOLAR PROTEIN SORTING-ASSOCIATED PROTEIN 51 HOMOLOG"/>
    <property type="match status" value="1"/>
</dbReference>
<feature type="transmembrane region" description="Helical" evidence="4">
    <location>
        <begin position="1052"/>
        <end position="1072"/>
    </location>
</feature>
<dbReference type="InterPro" id="IPR001214">
    <property type="entry name" value="SET_dom"/>
</dbReference>